<evidence type="ECO:0000256" key="4">
    <source>
        <dbReference type="ARBA" id="ARBA00023136"/>
    </source>
</evidence>
<protein>
    <recommendedName>
        <fullName evidence="9">Cora-domain-containing protein</fullName>
    </recommendedName>
</protein>
<feature type="compositionally biased region" description="Polar residues" evidence="5">
    <location>
        <begin position="660"/>
        <end position="675"/>
    </location>
</feature>
<name>A0A6A6QTT5_9PEZI</name>
<feature type="transmembrane region" description="Helical" evidence="6">
    <location>
        <begin position="371"/>
        <end position="392"/>
    </location>
</feature>
<evidence type="ECO:0000313" key="7">
    <source>
        <dbReference type="EMBL" id="KAF2495599.1"/>
    </source>
</evidence>
<organism evidence="7 8">
    <name type="scientific">Lophium mytilinum</name>
    <dbReference type="NCBI Taxonomy" id="390894"/>
    <lineage>
        <taxon>Eukaryota</taxon>
        <taxon>Fungi</taxon>
        <taxon>Dikarya</taxon>
        <taxon>Ascomycota</taxon>
        <taxon>Pezizomycotina</taxon>
        <taxon>Dothideomycetes</taxon>
        <taxon>Pleosporomycetidae</taxon>
        <taxon>Mytilinidiales</taxon>
        <taxon>Mytilinidiaceae</taxon>
        <taxon>Lophium</taxon>
    </lineage>
</organism>
<dbReference type="InterPro" id="IPR002523">
    <property type="entry name" value="MgTranspt_CorA/ZnTranspt_ZntB"/>
</dbReference>
<accession>A0A6A6QTT5</accession>
<dbReference type="Pfam" id="PF01544">
    <property type="entry name" value="CorA"/>
    <property type="match status" value="1"/>
</dbReference>
<feature type="compositionally biased region" description="Basic residues" evidence="5">
    <location>
        <begin position="412"/>
        <end position="424"/>
    </location>
</feature>
<feature type="compositionally biased region" description="Polar residues" evidence="5">
    <location>
        <begin position="597"/>
        <end position="613"/>
    </location>
</feature>
<dbReference type="GO" id="GO:0016020">
    <property type="term" value="C:membrane"/>
    <property type="evidence" value="ECO:0007669"/>
    <property type="project" value="UniProtKB-SubCell"/>
</dbReference>
<comment type="subcellular location">
    <subcellularLocation>
        <location evidence="1">Membrane</location>
        <topology evidence="1">Multi-pass membrane protein</topology>
    </subcellularLocation>
</comment>
<dbReference type="GO" id="GO:0046873">
    <property type="term" value="F:metal ion transmembrane transporter activity"/>
    <property type="evidence" value="ECO:0007669"/>
    <property type="project" value="InterPro"/>
</dbReference>
<evidence type="ECO:0008006" key="9">
    <source>
        <dbReference type="Google" id="ProtNLM"/>
    </source>
</evidence>
<keyword evidence="8" id="KW-1185">Reference proteome</keyword>
<evidence type="ECO:0000256" key="2">
    <source>
        <dbReference type="ARBA" id="ARBA00022692"/>
    </source>
</evidence>
<keyword evidence="2 6" id="KW-0812">Transmembrane</keyword>
<evidence type="ECO:0000256" key="3">
    <source>
        <dbReference type="ARBA" id="ARBA00022989"/>
    </source>
</evidence>
<dbReference type="AlphaFoldDB" id="A0A6A6QTT5"/>
<dbReference type="EMBL" id="MU004189">
    <property type="protein sequence ID" value="KAF2495599.1"/>
    <property type="molecule type" value="Genomic_DNA"/>
</dbReference>
<feature type="region of interest" description="Disordered" evidence="5">
    <location>
        <begin position="597"/>
        <end position="675"/>
    </location>
</feature>
<dbReference type="OrthoDB" id="3796591at2759"/>
<proteinExistence type="predicted"/>
<dbReference type="InterPro" id="IPR045863">
    <property type="entry name" value="CorA_TM1_TM2"/>
</dbReference>
<dbReference type="SUPFAM" id="SSF144083">
    <property type="entry name" value="Magnesium transport protein CorA, transmembrane region"/>
    <property type="match status" value="1"/>
</dbReference>
<feature type="region of interest" description="Disordered" evidence="5">
    <location>
        <begin position="405"/>
        <end position="426"/>
    </location>
</feature>
<reference evidence="7" key="1">
    <citation type="journal article" date="2020" name="Stud. Mycol.">
        <title>101 Dothideomycetes genomes: a test case for predicting lifestyles and emergence of pathogens.</title>
        <authorList>
            <person name="Haridas S."/>
            <person name="Albert R."/>
            <person name="Binder M."/>
            <person name="Bloem J."/>
            <person name="Labutti K."/>
            <person name="Salamov A."/>
            <person name="Andreopoulos B."/>
            <person name="Baker S."/>
            <person name="Barry K."/>
            <person name="Bills G."/>
            <person name="Bluhm B."/>
            <person name="Cannon C."/>
            <person name="Castanera R."/>
            <person name="Culley D."/>
            <person name="Daum C."/>
            <person name="Ezra D."/>
            <person name="Gonzalez J."/>
            <person name="Henrissat B."/>
            <person name="Kuo A."/>
            <person name="Liang C."/>
            <person name="Lipzen A."/>
            <person name="Lutzoni F."/>
            <person name="Magnuson J."/>
            <person name="Mondo S."/>
            <person name="Nolan M."/>
            <person name="Ohm R."/>
            <person name="Pangilinan J."/>
            <person name="Park H.-J."/>
            <person name="Ramirez L."/>
            <person name="Alfaro M."/>
            <person name="Sun H."/>
            <person name="Tritt A."/>
            <person name="Yoshinaga Y."/>
            <person name="Zwiers L.-H."/>
            <person name="Turgeon B."/>
            <person name="Goodwin S."/>
            <person name="Spatafora J."/>
            <person name="Crous P."/>
            <person name="Grigoriev I."/>
        </authorList>
    </citation>
    <scope>NUCLEOTIDE SEQUENCE</scope>
    <source>
        <strain evidence="7">CBS 269.34</strain>
    </source>
</reference>
<keyword evidence="4 6" id="KW-0472">Membrane</keyword>
<keyword evidence="3 6" id="KW-1133">Transmembrane helix</keyword>
<evidence type="ECO:0000256" key="6">
    <source>
        <dbReference type="SAM" id="Phobius"/>
    </source>
</evidence>
<feature type="transmembrane region" description="Helical" evidence="6">
    <location>
        <begin position="345"/>
        <end position="365"/>
    </location>
</feature>
<dbReference type="Gene3D" id="1.20.58.340">
    <property type="entry name" value="Magnesium transport protein CorA, transmembrane region"/>
    <property type="match status" value="1"/>
</dbReference>
<gene>
    <name evidence="7" type="ORF">BU16DRAFT_561877</name>
</gene>
<evidence type="ECO:0000313" key="8">
    <source>
        <dbReference type="Proteomes" id="UP000799750"/>
    </source>
</evidence>
<sequence length="675" mass="74983">MSLDTGSGSFRLWTNCSDRASRAPLSLAESRRFFVDPGTNCSSQVTQHLVSRRAIASAAEETFLVVVEIENYTRIISSTLESALSGFPSDLLESVEYNHSTGQNVAVLPRNQRSHSVVSGLSFFINYPILPIIVKEKNEPPSIQFIPIATWICSGAEALLPHLPVHTQGISDTIFLICASPSVAMRLGDHYNGPEHRDRRRRLKDAPLWISMDLQFVFSDWSRAWNKVREDLSECHSQIHGDAGGPPLLDLTRKLHKDASRVIALREQLRVHSGAVARLVSLVNKQCAQAPSVQISALKNRVIECQDVLTYQEETSQVILRQLENLLSLSFNMETMLQGQTMARLNVLAFAFLPMSFVASLFGMTKFNISAAWYPLWTFIILVIVVATTLFIPAHKVYRLLTSNNSQAQKNSPKKPQNRNKLFTRNHEYMPGVSAEAYTRREGGGIWPFRNHQLTPGVKKNAYTHREGGEIGPKPTSYNAYGRVEGGGIYPTPAPLPLDAPFDSTEAHMRHGTVYSQPAQRYANHYDESRSHFGVVPQGAAVLPPPPPLLPPSRSPPQPQMLSPIPEVDAQISAPERQALLLHEERMVPESYPRFWNQSPEAQQRPPRQSTAVQLPLPPLNERPPKSVRVFNDENAFELAAMPSAGANEKEAGDGRSLLHSRSATPASMLRTATG</sequence>
<evidence type="ECO:0000256" key="1">
    <source>
        <dbReference type="ARBA" id="ARBA00004141"/>
    </source>
</evidence>
<dbReference type="Proteomes" id="UP000799750">
    <property type="component" value="Unassembled WGS sequence"/>
</dbReference>
<evidence type="ECO:0000256" key="5">
    <source>
        <dbReference type="SAM" id="MobiDB-lite"/>
    </source>
</evidence>